<feature type="transmembrane region" description="Helical" evidence="10">
    <location>
        <begin position="156"/>
        <end position="178"/>
    </location>
</feature>
<reference evidence="11" key="1">
    <citation type="submission" date="2020-05" db="EMBL/GenBank/DDBJ databases">
        <authorList>
            <person name="Chiriac C."/>
            <person name="Salcher M."/>
            <person name="Ghai R."/>
            <person name="Kavagutti S V."/>
        </authorList>
    </citation>
    <scope>NUCLEOTIDE SEQUENCE</scope>
</reference>
<name>A0A6J5YJL2_9ZZZZ</name>
<dbReference type="AlphaFoldDB" id="A0A6J5YJL2"/>
<dbReference type="PANTHER" id="PTHR10906">
    <property type="entry name" value="SECY/SEC61-ALPHA FAMILY MEMBER"/>
    <property type="match status" value="1"/>
</dbReference>
<dbReference type="EMBL" id="CAFBNC010000056">
    <property type="protein sequence ID" value="CAB4939517.1"/>
    <property type="molecule type" value="Genomic_DNA"/>
</dbReference>
<evidence type="ECO:0000256" key="4">
    <source>
        <dbReference type="ARBA" id="ARBA00022692"/>
    </source>
</evidence>
<dbReference type="InterPro" id="IPR002208">
    <property type="entry name" value="SecY/SEC61-alpha"/>
</dbReference>
<keyword evidence="5" id="KW-0653">Protein transport</keyword>
<comment type="similarity">
    <text evidence="2">Belongs to the SecY/SEC61-alpha family.</text>
</comment>
<evidence type="ECO:0000256" key="3">
    <source>
        <dbReference type="ARBA" id="ARBA00022448"/>
    </source>
</evidence>
<dbReference type="SUPFAM" id="SSF103491">
    <property type="entry name" value="Preprotein translocase SecY subunit"/>
    <property type="match status" value="1"/>
</dbReference>
<dbReference type="InterPro" id="IPR023201">
    <property type="entry name" value="SecY_dom_sf"/>
</dbReference>
<accession>A0A6J5YJL2</accession>
<keyword evidence="3" id="KW-0813">Transport</keyword>
<dbReference type="EMBL" id="CAEMXZ010000076">
    <property type="protein sequence ID" value="CAB4323838.1"/>
    <property type="molecule type" value="Genomic_DNA"/>
</dbReference>
<evidence type="ECO:0000256" key="7">
    <source>
        <dbReference type="ARBA" id="ARBA00023010"/>
    </source>
</evidence>
<evidence type="ECO:0000256" key="2">
    <source>
        <dbReference type="ARBA" id="ARBA00005751"/>
    </source>
</evidence>
<feature type="transmembrane region" description="Helical" evidence="10">
    <location>
        <begin position="400"/>
        <end position="420"/>
    </location>
</feature>
<proteinExistence type="inferred from homology"/>
<dbReference type="PIRSF" id="PIRSF004557">
    <property type="entry name" value="SecY"/>
    <property type="match status" value="1"/>
</dbReference>
<dbReference type="NCBIfam" id="TIGR00967">
    <property type="entry name" value="3a0501s007"/>
    <property type="match status" value="1"/>
</dbReference>
<dbReference type="InterPro" id="IPR030659">
    <property type="entry name" value="SecY_CS"/>
</dbReference>
<comment type="subcellular location">
    <subcellularLocation>
        <location evidence="1">Membrane</location>
        <topology evidence="1">Multi-pass membrane protein</topology>
    </subcellularLocation>
</comment>
<keyword evidence="6 10" id="KW-1133">Transmembrane helix</keyword>
<sequence length="437" mass="47279">MISNLKNIFKVADLRNKVLFTLLMIALYRLGAHLPTPGIDVAALKQLRSSADTGGILAFLKLFSGGALTNFAIFALGIMPYITASIIMQILGVVIPKLEEWQNQGAVGQRKITQWTRYVTIGIAVLQSTGLAYLFHNGGGGLRGGNDVGIDLVPNFDVGHVLLIVLTLTTGTALLMWMGELITQRGIGNGMSIIIFASVVSILPGMLGQIKANGGLTALILVLIGYGFILVAIVFVEQGQRRIPVQFAKRVVGRRMYGGQSTYIPLKVNQSGVIPIIFASSVLYLPQLLSFVLPADGWGKSLQDWISSNLVTPNAPIHMIVFGLLIIGFAYFYTAITFDPVKQADQLRKQGGFIPGIRPGPQTERYLAKVLSRITLPGALFIAAVALIPSYILTTYLPGTTVQFTGISILISVGVALETMKQIDSQLMQRNYEGFLK</sequence>
<keyword evidence="7" id="KW-0811">Translocation</keyword>
<dbReference type="GO" id="GO:0016020">
    <property type="term" value="C:membrane"/>
    <property type="evidence" value="ECO:0007669"/>
    <property type="project" value="UniProtKB-SubCell"/>
</dbReference>
<feature type="transmembrane region" description="Helical" evidence="10">
    <location>
        <begin position="216"/>
        <end position="236"/>
    </location>
</feature>
<feature type="transmembrane region" description="Helical" evidence="10">
    <location>
        <begin position="273"/>
        <end position="295"/>
    </location>
</feature>
<dbReference type="GO" id="GO:0015031">
    <property type="term" value="P:protein transport"/>
    <property type="evidence" value="ECO:0007669"/>
    <property type="project" value="UniProtKB-KW"/>
</dbReference>
<evidence type="ECO:0000256" key="5">
    <source>
        <dbReference type="ARBA" id="ARBA00022927"/>
    </source>
</evidence>
<evidence type="ECO:0000256" key="8">
    <source>
        <dbReference type="ARBA" id="ARBA00023136"/>
    </source>
</evidence>
<evidence type="ECO:0000256" key="9">
    <source>
        <dbReference type="ARBA" id="ARBA00039733"/>
    </source>
</evidence>
<dbReference type="FunFam" id="1.10.3370.10:FF:000001">
    <property type="entry name" value="Preprotein translocase subunit SecY"/>
    <property type="match status" value="1"/>
</dbReference>
<feature type="transmembrane region" description="Helical" evidence="10">
    <location>
        <begin position="115"/>
        <end position="136"/>
    </location>
</feature>
<protein>
    <recommendedName>
        <fullName evidence="9">Protein translocase subunit SecY</fullName>
    </recommendedName>
</protein>
<feature type="transmembrane region" description="Helical" evidence="10">
    <location>
        <begin position="374"/>
        <end position="394"/>
    </location>
</feature>
<evidence type="ECO:0000256" key="10">
    <source>
        <dbReference type="SAM" id="Phobius"/>
    </source>
</evidence>
<dbReference type="InterPro" id="IPR026593">
    <property type="entry name" value="SecY"/>
</dbReference>
<organism evidence="11">
    <name type="scientific">freshwater metagenome</name>
    <dbReference type="NCBI Taxonomy" id="449393"/>
    <lineage>
        <taxon>unclassified sequences</taxon>
        <taxon>metagenomes</taxon>
        <taxon>ecological metagenomes</taxon>
    </lineage>
</organism>
<gene>
    <name evidence="11" type="ORF">UFOPK1392_01598</name>
    <name evidence="12" type="ORF">UFOPK3733_01201</name>
</gene>
<feature type="transmembrane region" description="Helical" evidence="10">
    <location>
        <begin position="190"/>
        <end position="210"/>
    </location>
</feature>
<keyword evidence="4 10" id="KW-0812">Transmembrane</keyword>
<dbReference type="PROSITE" id="PS00756">
    <property type="entry name" value="SECY_2"/>
    <property type="match status" value="1"/>
</dbReference>
<feature type="transmembrane region" description="Helical" evidence="10">
    <location>
        <begin position="315"/>
        <end position="338"/>
    </location>
</feature>
<dbReference type="Gene3D" id="1.10.3370.10">
    <property type="entry name" value="SecY subunit domain"/>
    <property type="match status" value="1"/>
</dbReference>
<feature type="transmembrane region" description="Helical" evidence="10">
    <location>
        <begin position="71"/>
        <end position="95"/>
    </location>
</feature>
<evidence type="ECO:0000313" key="12">
    <source>
        <dbReference type="EMBL" id="CAB4939517.1"/>
    </source>
</evidence>
<dbReference type="Pfam" id="PF00344">
    <property type="entry name" value="SecY"/>
    <property type="match status" value="1"/>
</dbReference>
<dbReference type="HAMAP" id="MF_01465">
    <property type="entry name" value="SecY"/>
    <property type="match status" value="1"/>
</dbReference>
<keyword evidence="8 10" id="KW-0472">Membrane</keyword>
<evidence type="ECO:0000256" key="1">
    <source>
        <dbReference type="ARBA" id="ARBA00004141"/>
    </source>
</evidence>
<evidence type="ECO:0000256" key="6">
    <source>
        <dbReference type="ARBA" id="ARBA00022989"/>
    </source>
</evidence>
<evidence type="ECO:0000313" key="11">
    <source>
        <dbReference type="EMBL" id="CAB4323838.1"/>
    </source>
</evidence>
<dbReference type="PRINTS" id="PR00303">
    <property type="entry name" value="SECYTRNLCASE"/>
</dbReference>